<keyword evidence="1" id="KW-0472">Membrane</keyword>
<comment type="caution">
    <text evidence="2">The sequence shown here is derived from an EMBL/GenBank/DDBJ whole genome shotgun (WGS) entry which is preliminary data.</text>
</comment>
<proteinExistence type="predicted"/>
<dbReference type="Proteomes" id="UP000187609">
    <property type="component" value="Unassembled WGS sequence"/>
</dbReference>
<accession>A0A314KNL1</accession>
<keyword evidence="1" id="KW-1133">Transmembrane helix</keyword>
<reference evidence="2" key="1">
    <citation type="submission" date="2016-11" db="EMBL/GenBank/DDBJ databases">
        <title>The genome of Nicotiana attenuata.</title>
        <authorList>
            <person name="Xu S."/>
            <person name="Brockmoeller T."/>
            <person name="Gaquerel E."/>
            <person name="Navarro A."/>
            <person name="Kuhl H."/>
            <person name="Gase K."/>
            <person name="Ling Z."/>
            <person name="Zhou W."/>
            <person name="Kreitzer C."/>
            <person name="Stanke M."/>
            <person name="Tang H."/>
            <person name="Lyons E."/>
            <person name="Pandey P."/>
            <person name="Pandey S.P."/>
            <person name="Timmermann B."/>
            <person name="Baldwin I.T."/>
        </authorList>
    </citation>
    <scope>NUCLEOTIDE SEQUENCE [LARGE SCALE GENOMIC DNA]</scope>
    <source>
        <strain evidence="2">UT</strain>
    </source>
</reference>
<gene>
    <name evidence="2" type="ORF">A4A49_17657</name>
</gene>
<evidence type="ECO:0000256" key="1">
    <source>
        <dbReference type="SAM" id="Phobius"/>
    </source>
</evidence>
<organism evidence="2 3">
    <name type="scientific">Nicotiana attenuata</name>
    <name type="common">Coyote tobacco</name>
    <dbReference type="NCBI Taxonomy" id="49451"/>
    <lineage>
        <taxon>Eukaryota</taxon>
        <taxon>Viridiplantae</taxon>
        <taxon>Streptophyta</taxon>
        <taxon>Embryophyta</taxon>
        <taxon>Tracheophyta</taxon>
        <taxon>Spermatophyta</taxon>
        <taxon>Magnoliopsida</taxon>
        <taxon>eudicotyledons</taxon>
        <taxon>Gunneridae</taxon>
        <taxon>Pentapetalae</taxon>
        <taxon>asterids</taxon>
        <taxon>lamiids</taxon>
        <taxon>Solanales</taxon>
        <taxon>Solanaceae</taxon>
        <taxon>Nicotianoideae</taxon>
        <taxon>Nicotianeae</taxon>
        <taxon>Nicotiana</taxon>
    </lineage>
</organism>
<evidence type="ECO:0000313" key="3">
    <source>
        <dbReference type="Proteomes" id="UP000187609"/>
    </source>
</evidence>
<keyword evidence="3" id="KW-1185">Reference proteome</keyword>
<keyword evidence="1" id="KW-0812">Transmembrane</keyword>
<dbReference type="EMBL" id="MJEQ01001404">
    <property type="protein sequence ID" value="OIT30883.1"/>
    <property type="molecule type" value="Genomic_DNA"/>
</dbReference>
<name>A0A314KNL1_NICAT</name>
<sequence length="79" mass="9167">MDSNKPLNRAMGLKLRGSSKADKISQFYPAQFGSSAILKRKIRCVRLESYLWFHLYFVSTCCLFFSFLYVPRTHSPVLV</sequence>
<protein>
    <submittedName>
        <fullName evidence="2">Uncharacterized protein</fullName>
    </submittedName>
</protein>
<dbReference type="Gramene" id="OIT30883">
    <property type="protein sequence ID" value="OIT30883"/>
    <property type="gene ID" value="A4A49_17657"/>
</dbReference>
<dbReference type="AlphaFoldDB" id="A0A314KNL1"/>
<evidence type="ECO:0000313" key="2">
    <source>
        <dbReference type="EMBL" id="OIT30883.1"/>
    </source>
</evidence>
<feature type="transmembrane region" description="Helical" evidence="1">
    <location>
        <begin position="50"/>
        <end position="70"/>
    </location>
</feature>